<organism evidence="1 2">
    <name type="scientific">Pyrrhoderma noxium</name>
    <dbReference type="NCBI Taxonomy" id="2282107"/>
    <lineage>
        <taxon>Eukaryota</taxon>
        <taxon>Fungi</taxon>
        <taxon>Dikarya</taxon>
        <taxon>Basidiomycota</taxon>
        <taxon>Agaricomycotina</taxon>
        <taxon>Agaricomycetes</taxon>
        <taxon>Hymenochaetales</taxon>
        <taxon>Hymenochaetaceae</taxon>
        <taxon>Pyrrhoderma</taxon>
    </lineage>
</organism>
<evidence type="ECO:0000313" key="2">
    <source>
        <dbReference type="Proteomes" id="UP000217199"/>
    </source>
</evidence>
<sequence>MFGRGRFQCGVLVRSYLAFSKEDERFCSIPFSSFLRDDHTSIPHKTIFIYGKGTVVKSILKSSKEVKDDADLFEHGLDRLYGFETP</sequence>
<dbReference type="InParanoid" id="A0A286UI51"/>
<gene>
    <name evidence="1" type="ORF">PNOK_0421500</name>
</gene>
<reference evidence="1 2" key="1">
    <citation type="journal article" date="2017" name="Mol. Ecol.">
        <title>Comparative and population genomic landscape of Phellinus noxius: A hypervariable fungus causing root rot in trees.</title>
        <authorList>
            <person name="Chung C.L."/>
            <person name="Lee T.J."/>
            <person name="Akiba M."/>
            <person name="Lee H.H."/>
            <person name="Kuo T.H."/>
            <person name="Liu D."/>
            <person name="Ke H.M."/>
            <person name="Yokoi T."/>
            <person name="Roa M.B."/>
            <person name="Lu M.J."/>
            <person name="Chang Y.Y."/>
            <person name="Ann P.J."/>
            <person name="Tsai J.N."/>
            <person name="Chen C.Y."/>
            <person name="Tzean S.S."/>
            <person name="Ota Y."/>
            <person name="Hattori T."/>
            <person name="Sahashi N."/>
            <person name="Liou R.F."/>
            <person name="Kikuchi T."/>
            <person name="Tsai I.J."/>
        </authorList>
    </citation>
    <scope>NUCLEOTIDE SEQUENCE [LARGE SCALE GENOMIC DNA]</scope>
    <source>
        <strain evidence="1 2">FFPRI411160</strain>
    </source>
</reference>
<evidence type="ECO:0000313" key="1">
    <source>
        <dbReference type="EMBL" id="PAV19282.1"/>
    </source>
</evidence>
<comment type="caution">
    <text evidence="1">The sequence shown here is derived from an EMBL/GenBank/DDBJ whole genome shotgun (WGS) entry which is preliminary data.</text>
</comment>
<accession>A0A286UI51</accession>
<keyword evidence="2" id="KW-1185">Reference proteome</keyword>
<dbReference type="Proteomes" id="UP000217199">
    <property type="component" value="Unassembled WGS sequence"/>
</dbReference>
<proteinExistence type="predicted"/>
<name>A0A286UI51_9AGAM</name>
<dbReference type="EMBL" id="NBII01000004">
    <property type="protein sequence ID" value="PAV19282.1"/>
    <property type="molecule type" value="Genomic_DNA"/>
</dbReference>
<dbReference type="AlphaFoldDB" id="A0A286UI51"/>
<protein>
    <submittedName>
        <fullName evidence="1">Uncharacterized protein</fullName>
    </submittedName>
</protein>